<dbReference type="GeneID" id="56393132"/>
<keyword evidence="3" id="KW-1185">Reference proteome</keyword>
<reference evidence="3" key="1">
    <citation type="journal article" date="2019" name="Int. J. Syst. Evol. Microbiol.">
        <title>The Global Catalogue of Microorganisms (GCM) 10K type strain sequencing project: providing services to taxonomists for standard genome sequencing and annotation.</title>
        <authorList>
            <consortium name="The Broad Institute Genomics Platform"/>
            <consortium name="The Broad Institute Genome Sequencing Center for Infectious Disease"/>
            <person name="Wu L."/>
            <person name="Ma J."/>
        </authorList>
    </citation>
    <scope>NUCLEOTIDE SEQUENCE [LARGE SCALE GENOMIC DNA]</scope>
    <source>
        <strain evidence="3">CGMCC 1.12295</strain>
    </source>
</reference>
<dbReference type="Proteomes" id="UP001597301">
    <property type="component" value="Unassembled WGS sequence"/>
</dbReference>
<accession>A0ABW4KMH4</accession>
<keyword evidence="1" id="KW-1133">Transmembrane helix</keyword>
<sequence>MEYLNLAGYFIAYLISIGIALLSLIIVLVGGFDLFNLLHGKKTTHLSNFLLKIKLEWLAKKMDFKEI</sequence>
<keyword evidence="1" id="KW-0812">Transmembrane</keyword>
<evidence type="ECO:0000256" key="1">
    <source>
        <dbReference type="SAM" id="Phobius"/>
    </source>
</evidence>
<evidence type="ECO:0000313" key="2">
    <source>
        <dbReference type="EMBL" id="MFD1708399.1"/>
    </source>
</evidence>
<comment type="caution">
    <text evidence="2">The sequence shown here is derived from an EMBL/GenBank/DDBJ whole genome shotgun (WGS) entry which is preliminary data.</text>
</comment>
<protein>
    <submittedName>
        <fullName evidence="2">Uncharacterized protein</fullName>
    </submittedName>
</protein>
<dbReference type="RefSeq" id="WP_144463427.1">
    <property type="nucleotide sequence ID" value="NZ_JBHUEO010000075.1"/>
</dbReference>
<name>A0ABW4KMH4_9BACI</name>
<feature type="transmembrane region" description="Helical" evidence="1">
    <location>
        <begin position="6"/>
        <end position="32"/>
    </location>
</feature>
<gene>
    <name evidence="2" type="ORF">ACFSCZ_16945</name>
</gene>
<evidence type="ECO:0000313" key="3">
    <source>
        <dbReference type="Proteomes" id="UP001597301"/>
    </source>
</evidence>
<keyword evidence="1" id="KW-0472">Membrane</keyword>
<organism evidence="2 3">
    <name type="scientific">Siminovitchia sediminis</name>
    <dbReference type="NCBI Taxonomy" id="1274353"/>
    <lineage>
        <taxon>Bacteria</taxon>
        <taxon>Bacillati</taxon>
        <taxon>Bacillota</taxon>
        <taxon>Bacilli</taxon>
        <taxon>Bacillales</taxon>
        <taxon>Bacillaceae</taxon>
        <taxon>Siminovitchia</taxon>
    </lineage>
</organism>
<dbReference type="EMBL" id="JBHUEO010000075">
    <property type="protein sequence ID" value="MFD1708399.1"/>
    <property type="molecule type" value="Genomic_DNA"/>
</dbReference>
<proteinExistence type="predicted"/>